<dbReference type="AlphaFoldDB" id="A0AA86IZ98"/>
<organism evidence="5 6">
    <name type="scientific">Limnobacter thiooxidans</name>
    <dbReference type="NCBI Taxonomy" id="131080"/>
    <lineage>
        <taxon>Bacteria</taxon>
        <taxon>Pseudomonadati</taxon>
        <taxon>Pseudomonadota</taxon>
        <taxon>Betaproteobacteria</taxon>
        <taxon>Burkholderiales</taxon>
        <taxon>Burkholderiaceae</taxon>
        <taxon>Limnobacter</taxon>
    </lineage>
</organism>
<dbReference type="GO" id="GO:0003677">
    <property type="term" value="F:DNA binding"/>
    <property type="evidence" value="ECO:0007669"/>
    <property type="project" value="UniProtKB-KW"/>
</dbReference>
<dbReference type="InterPro" id="IPR011663">
    <property type="entry name" value="UTRA"/>
</dbReference>
<keyword evidence="1" id="KW-0805">Transcription regulation</keyword>
<dbReference type="InterPro" id="IPR036388">
    <property type="entry name" value="WH-like_DNA-bd_sf"/>
</dbReference>
<dbReference type="InterPro" id="IPR028978">
    <property type="entry name" value="Chorismate_lyase_/UTRA_dom_sf"/>
</dbReference>
<dbReference type="GO" id="GO:0003700">
    <property type="term" value="F:DNA-binding transcription factor activity"/>
    <property type="evidence" value="ECO:0007669"/>
    <property type="project" value="InterPro"/>
</dbReference>
<evidence type="ECO:0000259" key="4">
    <source>
        <dbReference type="PROSITE" id="PS50949"/>
    </source>
</evidence>
<dbReference type="PANTHER" id="PTHR44846">
    <property type="entry name" value="MANNOSYL-D-GLYCERATE TRANSPORT/METABOLISM SYSTEM REPRESSOR MNGR-RELATED"/>
    <property type="match status" value="1"/>
</dbReference>
<dbReference type="Pfam" id="PF07702">
    <property type="entry name" value="UTRA"/>
    <property type="match status" value="1"/>
</dbReference>
<dbReference type="Gene3D" id="3.40.1410.10">
    <property type="entry name" value="Chorismate lyase-like"/>
    <property type="match status" value="1"/>
</dbReference>
<dbReference type="FunFam" id="1.10.10.10:FF:000079">
    <property type="entry name" value="GntR family transcriptional regulator"/>
    <property type="match status" value="1"/>
</dbReference>
<dbReference type="SUPFAM" id="SSF46785">
    <property type="entry name" value="Winged helix' DNA-binding domain"/>
    <property type="match status" value="1"/>
</dbReference>
<keyword evidence="2" id="KW-0238">DNA-binding</keyword>
<dbReference type="SMART" id="SM00866">
    <property type="entry name" value="UTRA"/>
    <property type="match status" value="1"/>
</dbReference>
<dbReference type="PRINTS" id="PR00035">
    <property type="entry name" value="HTHGNTR"/>
</dbReference>
<feature type="domain" description="HTH gntR-type" evidence="4">
    <location>
        <begin position="9"/>
        <end position="77"/>
    </location>
</feature>
<evidence type="ECO:0000313" key="6">
    <source>
        <dbReference type="Proteomes" id="UP001329151"/>
    </source>
</evidence>
<evidence type="ECO:0000256" key="2">
    <source>
        <dbReference type="ARBA" id="ARBA00023125"/>
    </source>
</evidence>
<sequence>MQPANPTFSPLYQQIKGLLLKSLQDGEWKPGELIPSETELAARYGVSQGTVRKAIDELAAENLVDRKQGRGTFVATHNEAKSEYRFLRLAADEEPNVKPKSTYLSVDRIRASSQIAKLLDIKPSDSVFVVKRVLRFDGVPRIFDEIWLPASQYKGLTLERLQQCNSTLYGFLESSFNVRMLRATEHIKAVSAQSEQADILRVDVGTPLLLVERLSMTYADQPVELRRGWYLTDKFSYRNELY</sequence>
<name>A0AA86IZ98_9BURK</name>
<accession>A0AA86IZ98</accession>
<proteinExistence type="predicted"/>
<dbReference type="PANTHER" id="PTHR44846:SF1">
    <property type="entry name" value="MANNOSYL-D-GLYCERATE TRANSPORT_METABOLISM SYSTEM REPRESSOR MNGR-RELATED"/>
    <property type="match status" value="1"/>
</dbReference>
<reference evidence="5 6" key="1">
    <citation type="submission" date="2023-10" db="EMBL/GenBank/DDBJ databases">
        <title>Complete Genome Sequence of Limnobacter thiooxidans CS-K2T, Isolated from freshwater lake sediments in Bavaria, Germany.</title>
        <authorList>
            <person name="Naruki M."/>
            <person name="Watanabe A."/>
            <person name="Warashina T."/>
            <person name="Morita T."/>
            <person name="Arakawa K."/>
        </authorList>
    </citation>
    <scope>NUCLEOTIDE SEQUENCE [LARGE SCALE GENOMIC DNA]</scope>
    <source>
        <strain evidence="5 6">CS-K2</strain>
    </source>
</reference>
<dbReference type="InterPro" id="IPR036390">
    <property type="entry name" value="WH_DNA-bd_sf"/>
</dbReference>
<protein>
    <submittedName>
        <fullName evidence="5">GntR family transcriptional regulator</fullName>
    </submittedName>
</protein>
<dbReference type="Pfam" id="PF00392">
    <property type="entry name" value="GntR"/>
    <property type="match status" value="1"/>
</dbReference>
<dbReference type="RefSeq" id="WP_298215723.1">
    <property type="nucleotide sequence ID" value="NZ_AP028947.1"/>
</dbReference>
<dbReference type="CDD" id="cd07377">
    <property type="entry name" value="WHTH_GntR"/>
    <property type="match status" value="1"/>
</dbReference>
<dbReference type="InterPro" id="IPR000524">
    <property type="entry name" value="Tscrpt_reg_HTH_GntR"/>
</dbReference>
<dbReference type="Proteomes" id="UP001329151">
    <property type="component" value="Chromosome"/>
</dbReference>
<dbReference type="SUPFAM" id="SSF64288">
    <property type="entry name" value="Chorismate lyase-like"/>
    <property type="match status" value="1"/>
</dbReference>
<evidence type="ECO:0000256" key="3">
    <source>
        <dbReference type="ARBA" id="ARBA00023163"/>
    </source>
</evidence>
<dbReference type="Gene3D" id="1.10.10.10">
    <property type="entry name" value="Winged helix-like DNA-binding domain superfamily/Winged helix DNA-binding domain"/>
    <property type="match status" value="1"/>
</dbReference>
<evidence type="ECO:0000256" key="1">
    <source>
        <dbReference type="ARBA" id="ARBA00023015"/>
    </source>
</evidence>
<evidence type="ECO:0000313" key="5">
    <source>
        <dbReference type="EMBL" id="BET26374.1"/>
    </source>
</evidence>
<keyword evidence="6" id="KW-1185">Reference proteome</keyword>
<dbReference type="InterPro" id="IPR050679">
    <property type="entry name" value="Bact_HTH_transcr_reg"/>
</dbReference>
<dbReference type="KEGG" id="lto:RGQ30_18750"/>
<gene>
    <name evidence="5" type="ORF">RGQ30_18750</name>
</gene>
<keyword evidence="3" id="KW-0804">Transcription</keyword>
<dbReference type="GO" id="GO:0045892">
    <property type="term" value="P:negative regulation of DNA-templated transcription"/>
    <property type="evidence" value="ECO:0007669"/>
    <property type="project" value="TreeGrafter"/>
</dbReference>
<dbReference type="EMBL" id="AP028947">
    <property type="protein sequence ID" value="BET26374.1"/>
    <property type="molecule type" value="Genomic_DNA"/>
</dbReference>
<dbReference type="PROSITE" id="PS50949">
    <property type="entry name" value="HTH_GNTR"/>
    <property type="match status" value="1"/>
</dbReference>
<dbReference type="SMART" id="SM00345">
    <property type="entry name" value="HTH_GNTR"/>
    <property type="match status" value="1"/>
</dbReference>